<proteinExistence type="predicted"/>
<dbReference type="EMBL" id="JAKMXF010000077">
    <property type="protein sequence ID" value="KAI6658773.1"/>
    <property type="molecule type" value="Genomic_DNA"/>
</dbReference>
<sequence>MSFNPTSSNLGQSSSIQYSHLLDETISSSANYIEDLLINHLQYDEPYQNKSIDHYTEANEDVLSDLPIFEHFNPRYILKNLHRLHTFVISYSTKNVGMNFDWSYFNFSTSDAINLSEGLKLSLNLYHLGVISSLLNCSHFKIIHGALMNHLSIRSIDFSHNKISDHGFKYFGKILSSMNCHLTHIDLSNNLIGMEGAASFSHGLEQNITLKCLNLKLNRLGDEGSEHIFKALIKNHILESLNLSSNNLTDFSCRCLAEMLVLNNGLKFIDLCCNSFHESGGKYIQDRIEENYSLLDLNLTLTDISQESETYIAQILERNKQRQILHI</sequence>
<gene>
    <name evidence="1" type="ORF">LOD99_15098</name>
</gene>
<evidence type="ECO:0000313" key="1">
    <source>
        <dbReference type="EMBL" id="KAI6658773.1"/>
    </source>
</evidence>
<accession>A0AAV7KC37</accession>
<dbReference type="Pfam" id="PF13516">
    <property type="entry name" value="LRR_6"/>
    <property type="match status" value="4"/>
</dbReference>
<dbReference type="SMART" id="SM00368">
    <property type="entry name" value="LRR_RI"/>
    <property type="match status" value="5"/>
</dbReference>
<dbReference type="InterPro" id="IPR001611">
    <property type="entry name" value="Leu-rich_rpt"/>
</dbReference>
<dbReference type="InterPro" id="IPR052394">
    <property type="entry name" value="LRR-containing"/>
</dbReference>
<dbReference type="Proteomes" id="UP001165289">
    <property type="component" value="Unassembled WGS sequence"/>
</dbReference>
<organism evidence="1 2">
    <name type="scientific">Oopsacas minuta</name>
    <dbReference type="NCBI Taxonomy" id="111878"/>
    <lineage>
        <taxon>Eukaryota</taxon>
        <taxon>Metazoa</taxon>
        <taxon>Porifera</taxon>
        <taxon>Hexactinellida</taxon>
        <taxon>Hexasterophora</taxon>
        <taxon>Lyssacinosida</taxon>
        <taxon>Leucopsacidae</taxon>
        <taxon>Oopsacas</taxon>
    </lineage>
</organism>
<comment type="caution">
    <text evidence="1">The sequence shown here is derived from an EMBL/GenBank/DDBJ whole genome shotgun (WGS) entry which is preliminary data.</text>
</comment>
<keyword evidence="2" id="KW-1185">Reference proteome</keyword>
<dbReference type="PANTHER" id="PTHR24114:SF2">
    <property type="entry name" value="F-BOX DOMAIN-CONTAINING PROTEIN-RELATED"/>
    <property type="match status" value="1"/>
</dbReference>
<dbReference type="Gene3D" id="3.80.10.10">
    <property type="entry name" value="Ribonuclease Inhibitor"/>
    <property type="match status" value="2"/>
</dbReference>
<name>A0AAV7KC37_9METZ</name>
<reference evidence="1 2" key="1">
    <citation type="journal article" date="2023" name="BMC Biol.">
        <title>The compact genome of the sponge Oopsacas minuta (Hexactinellida) is lacking key metazoan core genes.</title>
        <authorList>
            <person name="Santini S."/>
            <person name="Schenkelaars Q."/>
            <person name="Jourda C."/>
            <person name="Duchesne M."/>
            <person name="Belahbib H."/>
            <person name="Rocher C."/>
            <person name="Selva M."/>
            <person name="Riesgo A."/>
            <person name="Vervoort M."/>
            <person name="Leys S.P."/>
            <person name="Kodjabachian L."/>
            <person name="Le Bivic A."/>
            <person name="Borchiellini C."/>
            <person name="Claverie J.M."/>
            <person name="Renard E."/>
        </authorList>
    </citation>
    <scope>NUCLEOTIDE SEQUENCE [LARGE SCALE GENOMIC DNA]</scope>
    <source>
        <strain evidence="1">SPO-2</strain>
    </source>
</reference>
<dbReference type="AlphaFoldDB" id="A0AAV7KC37"/>
<dbReference type="InterPro" id="IPR032675">
    <property type="entry name" value="LRR_dom_sf"/>
</dbReference>
<dbReference type="SUPFAM" id="SSF52047">
    <property type="entry name" value="RNI-like"/>
    <property type="match status" value="1"/>
</dbReference>
<protein>
    <submittedName>
        <fullName evidence="1">T-complex-associated testis-expressed protein 1</fullName>
    </submittedName>
</protein>
<dbReference type="PANTHER" id="PTHR24114">
    <property type="entry name" value="LEUCINE RICH REPEAT FAMILY PROTEIN"/>
    <property type="match status" value="1"/>
</dbReference>
<evidence type="ECO:0000313" key="2">
    <source>
        <dbReference type="Proteomes" id="UP001165289"/>
    </source>
</evidence>